<feature type="coiled-coil region" evidence="1">
    <location>
        <begin position="244"/>
        <end position="298"/>
    </location>
</feature>
<keyword evidence="1" id="KW-0175">Coiled coil</keyword>
<dbReference type="InterPro" id="IPR014862">
    <property type="entry name" value="TrwC"/>
</dbReference>
<feature type="compositionally biased region" description="Basic residues" evidence="2">
    <location>
        <begin position="1088"/>
        <end position="1097"/>
    </location>
</feature>
<evidence type="ECO:0000313" key="4">
    <source>
        <dbReference type="EMBL" id="MBN2963845.1"/>
    </source>
</evidence>
<dbReference type="Pfam" id="PF08751">
    <property type="entry name" value="TrwC"/>
    <property type="match status" value="1"/>
</dbReference>
<evidence type="ECO:0000256" key="1">
    <source>
        <dbReference type="SAM" id="Coils"/>
    </source>
</evidence>
<evidence type="ECO:0000259" key="3">
    <source>
        <dbReference type="Pfam" id="PF08751"/>
    </source>
</evidence>
<reference evidence="4" key="2">
    <citation type="submission" date="2021-02" db="EMBL/GenBank/DDBJ databases">
        <authorList>
            <person name="Merkel A.Y."/>
        </authorList>
    </citation>
    <scope>NUCLEOTIDE SEQUENCE</scope>
    <source>
        <strain evidence="4">T05b</strain>
    </source>
</reference>
<dbReference type="NCBIfam" id="NF041492">
    <property type="entry name" value="MobF"/>
    <property type="match status" value="1"/>
</dbReference>
<dbReference type="Gene3D" id="2.30.30.940">
    <property type="match status" value="1"/>
</dbReference>
<sequence length="1097" mass="123519">MVTMSVPLSASKALGYYRKENYYQQNSEVGHFHGKGLEAHGLASGQEVTKETFEAALNGFHAQSGQPLVRNAGDPERRAGIDISTFPPKSFSLEVQGLLHYGHAEKAQELREAHLRANQRAMELVEKEFAKAKVWDGERIIEVEPLGVAWATFAHDNTRATDTGIVDPLEHCHNFLLNTVSYRDESGKIRTGTMQNAEIYRAKMLLGQMFRNELAKEVRGLGYDLEVNAKTGFFELAGYSREQIEEFSGRSLELRAKLAEYEKEIGREISNHSKALDVINAKTKNAKTKLDLEKWQEETKERMVQAGLDGAFFENRAQKAKDSEVAPHLLQEHISRAASSISANESVFSEKKLLLECMKHGLHHGLTMENYRGVLSENTTICPLETGIYSTHEMIRKEAEILGQVENGIGTQKPLLDAEVVQKHIRLTEAQKGFRMTEGQKEFIEAVLTTQDRFIAIRGLAGSGKTFSVENIRKIAEAENLNVEFRGIAFMAKAAEGLEADSGVQSSTIKKFLIEEGKNPRTPESPLRILILDEAGMVGSAQWHQLQEHAEKTNSRIVFIGDDTQFQSVAAGGAFQGVLENTDVQTVTMSQIMRQETTHMKDAVRHLTVAQAKEALHILEQADALHELGAEESIEAISKEYWRLKETHKNEKKARDREPLVISSKNDQRQKLNEAIRDKNTHLGQGYTITTKESVNLNGTASQYARSYEMGMLLQIEGAKRGTLYEVVGQVDDRTIRVRSGRAVLDINVYQRHNEIQTFKEVQRDYAANDRIIFSKNVDSRKDGFKVENGEVATILKIENGMVTVRSDSGNEKSFDIGKHNFFERGYAVTDFKSQGMTARNVLVLADSQMANLNSLYVQTSRATHNFQLFTSNKEELLANVGQRKIKRSTINYLQKKEAINEHRKNATRIRESYIQSAHGADGLYGGGRSLQRMPFLDVVRFGKSSAKKRPEMLLHSGADAHLGARNGNHHGVRRANHSLGHVGSRLKTAVSLAWKKAYRAYQERIIRLQVEREANDRMEVKAESRIIRRPSWRDSFSNLNLREEEKTQLTAHEERMAFIKRETENVLSESQAYHSTSLANDTSPSSKIKKGAGRKR</sequence>
<feature type="compositionally biased region" description="Polar residues" evidence="2">
    <location>
        <begin position="1070"/>
        <end position="1087"/>
    </location>
</feature>
<dbReference type="SUPFAM" id="SSF55464">
    <property type="entry name" value="Origin of replication-binding domain, RBD-like"/>
    <property type="match status" value="1"/>
</dbReference>
<keyword evidence="5" id="KW-1185">Reference proteome</keyword>
<reference evidence="4" key="1">
    <citation type="submission" date="2021-02" db="EMBL/GenBank/DDBJ databases">
        <title>Sulfurospirillum tamanensis sp. nov.</title>
        <authorList>
            <person name="Frolova A."/>
            <person name="Merkel A."/>
            <person name="Slobodkin A."/>
        </authorList>
    </citation>
    <scope>NUCLEOTIDE SEQUENCE</scope>
    <source>
        <strain evidence="4">T05b</strain>
    </source>
</reference>
<feature type="region of interest" description="Disordered" evidence="2">
    <location>
        <begin position="1070"/>
        <end position="1097"/>
    </location>
</feature>
<accession>A0ABS2WQI0</accession>
<dbReference type="CDD" id="cd18809">
    <property type="entry name" value="SF1_C_RecD"/>
    <property type="match status" value="1"/>
</dbReference>
<dbReference type="EMBL" id="JAFHKK010000005">
    <property type="protein sequence ID" value="MBN2963845.1"/>
    <property type="molecule type" value="Genomic_DNA"/>
</dbReference>
<dbReference type="Proteomes" id="UP000703590">
    <property type="component" value="Unassembled WGS sequence"/>
</dbReference>
<evidence type="ECO:0000313" key="5">
    <source>
        <dbReference type="Proteomes" id="UP000703590"/>
    </source>
</evidence>
<evidence type="ECO:0000256" key="2">
    <source>
        <dbReference type="SAM" id="MobiDB-lite"/>
    </source>
</evidence>
<dbReference type="InterPro" id="IPR027417">
    <property type="entry name" value="P-loop_NTPase"/>
</dbReference>
<dbReference type="Gene3D" id="3.40.50.300">
    <property type="entry name" value="P-loop containing nucleotide triphosphate hydrolases"/>
    <property type="match status" value="2"/>
</dbReference>
<dbReference type="SUPFAM" id="SSF52540">
    <property type="entry name" value="P-loop containing nucleoside triphosphate hydrolases"/>
    <property type="match status" value="2"/>
</dbReference>
<dbReference type="Pfam" id="PF13604">
    <property type="entry name" value="AAA_30"/>
    <property type="match status" value="1"/>
</dbReference>
<feature type="domain" description="TrwC relaxase" evidence="3">
    <location>
        <begin position="12"/>
        <end position="304"/>
    </location>
</feature>
<organism evidence="4 5">
    <name type="scientific">Sulfurospirillum tamanense</name>
    <dbReference type="NCBI Taxonomy" id="2813362"/>
    <lineage>
        <taxon>Bacteria</taxon>
        <taxon>Pseudomonadati</taxon>
        <taxon>Campylobacterota</taxon>
        <taxon>Epsilonproteobacteria</taxon>
        <taxon>Campylobacterales</taxon>
        <taxon>Sulfurospirillaceae</taxon>
        <taxon>Sulfurospirillum</taxon>
    </lineage>
</organism>
<name>A0ABS2WQI0_9BACT</name>
<proteinExistence type="predicted"/>
<comment type="caution">
    <text evidence="4">The sequence shown here is derived from an EMBL/GenBank/DDBJ whole genome shotgun (WGS) entry which is preliminary data.</text>
</comment>
<protein>
    <submittedName>
        <fullName evidence="4">Relaxase domain-containing protein</fullName>
    </submittedName>
</protein>
<gene>
    <name evidence="4" type="ORF">JWV37_03540</name>
</gene>
<dbReference type="RefSeq" id="WP_205458363.1">
    <property type="nucleotide sequence ID" value="NZ_JAFHKK010000005.1"/>
</dbReference>